<name>A0A3S1BB47_ELYCH</name>
<dbReference type="InterPro" id="IPR009422">
    <property type="entry name" value="Gemin6"/>
</dbReference>
<dbReference type="GO" id="GO:0032797">
    <property type="term" value="C:SMN complex"/>
    <property type="evidence" value="ECO:0007669"/>
    <property type="project" value="TreeGrafter"/>
</dbReference>
<dbReference type="InterPro" id="IPR046856">
    <property type="entry name" value="Gemin6_C"/>
</dbReference>
<evidence type="ECO:0000313" key="2">
    <source>
        <dbReference type="EMBL" id="RUS79330.1"/>
    </source>
</evidence>
<dbReference type="PROSITE" id="PS52001">
    <property type="entry name" value="AD"/>
    <property type="match status" value="1"/>
</dbReference>
<dbReference type="Pfam" id="PF20417">
    <property type="entry name" value="Gemin6_C"/>
    <property type="match status" value="1"/>
</dbReference>
<dbReference type="GO" id="GO:0000387">
    <property type="term" value="P:spliceosomal snRNP assembly"/>
    <property type="evidence" value="ECO:0007669"/>
    <property type="project" value="TreeGrafter"/>
</dbReference>
<accession>A0A3S1BB47</accession>
<dbReference type="OrthoDB" id="77463at2759"/>
<dbReference type="GO" id="GO:0005634">
    <property type="term" value="C:nucleus"/>
    <property type="evidence" value="ECO:0007669"/>
    <property type="project" value="InterPro"/>
</dbReference>
<dbReference type="Pfam" id="PF06372">
    <property type="entry name" value="Gemin6"/>
    <property type="match status" value="1"/>
</dbReference>
<dbReference type="PANTHER" id="PTHR14710:SF2">
    <property type="entry name" value="GEM-ASSOCIATED PROTEIN 6"/>
    <property type="match status" value="1"/>
</dbReference>
<reference evidence="2 3" key="1">
    <citation type="submission" date="2019-01" db="EMBL/GenBank/DDBJ databases">
        <title>A draft genome assembly of the solar-powered sea slug Elysia chlorotica.</title>
        <authorList>
            <person name="Cai H."/>
            <person name="Li Q."/>
            <person name="Fang X."/>
            <person name="Li J."/>
            <person name="Curtis N.E."/>
            <person name="Altenburger A."/>
            <person name="Shibata T."/>
            <person name="Feng M."/>
            <person name="Maeda T."/>
            <person name="Schwartz J.A."/>
            <person name="Shigenobu S."/>
            <person name="Lundholm N."/>
            <person name="Nishiyama T."/>
            <person name="Yang H."/>
            <person name="Hasebe M."/>
            <person name="Li S."/>
            <person name="Pierce S.K."/>
            <person name="Wang J."/>
        </authorList>
    </citation>
    <scope>NUCLEOTIDE SEQUENCE [LARGE SCALE GENOMIC DNA]</scope>
    <source>
        <strain evidence="2">EC2010</strain>
        <tissue evidence="2">Whole organism of an adult</tissue>
    </source>
</reference>
<organism evidence="2 3">
    <name type="scientific">Elysia chlorotica</name>
    <name type="common">Eastern emerald elysia</name>
    <name type="synonym">Sea slug</name>
    <dbReference type="NCBI Taxonomy" id="188477"/>
    <lineage>
        <taxon>Eukaryota</taxon>
        <taxon>Metazoa</taxon>
        <taxon>Spiralia</taxon>
        <taxon>Lophotrochozoa</taxon>
        <taxon>Mollusca</taxon>
        <taxon>Gastropoda</taxon>
        <taxon>Heterobranchia</taxon>
        <taxon>Euthyneura</taxon>
        <taxon>Panpulmonata</taxon>
        <taxon>Sacoglossa</taxon>
        <taxon>Placobranchoidea</taxon>
        <taxon>Plakobranchidae</taxon>
        <taxon>Elysia</taxon>
    </lineage>
</organism>
<dbReference type="AlphaFoldDB" id="A0A3S1BB47"/>
<evidence type="ECO:0000313" key="3">
    <source>
        <dbReference type="Proteomes" id="UP000271974"/>
    </source>
</evidence>
<dbReference type="EMBL" id="RQTK01000458">
    <property type="protein sequence ID" value="RUS79330.1"/>
    <property type="molecule type" value="Genomic_DNA"/>
</dbReference>
<comment type="caution">
    <text evidence="2">The sequence shown here is derived from an EMBL/GenBank/DDBJ whole genome shotgun (WGS) entry which is preliminary data.</text>
</comment>
<dbReference type="Gene3D" id="2.30.30.100">
    <property type="match status" value="1"/>
</dbReference>
<proteinExistence type="predicted"/>
<sequence>MSSTPSNGGEVHPIFTKDPQDWMGLVHKQVQVTTEDTRQHQGFVFTVDPVSESVVLLRSTQPNSNDFTGSSLTLLPGASIRNITVLSHSIDPRVKSQFDSLFRPAPSKALSEEDLDLRKLQLKQWLEKHRLPVTPSPDGQALIVAGALTVLPPFSEDSCLSTNEIILSRIRTLIRDMPCEGSLTS</sequence>
<evidence type="ECO:0000259" key="1">
    <source>
        <dbReference type="PROSITE" id="PS52001"/>
    </source>
</evidence>
<dbReference type="STRING" id="188477.A0A3S1BB47"/>
<dbReference type="Proteomes" id="UP000271974">
    <property type="component" value="Unassembled WGS sequence"/>
</dbReference>
<dbReference type="InterPro" id="IPR046857">
    <property type="entry name" value="Gemin6_Sm-like_dom"/>
</dbReference>
<protein>
    <recommendedName>
        <fullName evidence="1">AD domain-containing protein</fullName>
    </recommendedName>
</protein>
<feature type="domain" description="AD" evidence="1">
    <location>
        <begin position="83"/>
        <end position="182"/>
    </location>
</feature>
<gene>
    <name evidence="2" type="ORF">EGW08_012915</name>
</gene>
<keyword evidence="3" id="KW-1185">Reference proteome</keyword>
<dbReference type="InterPro" id="IPR047574">
    <property type="entry name" value="AD"/>
</dbReference>
<dbReference type="GO" id="GO:0000245">
    <property type="term" value="P:spliceosomal complex assembly"/>
    <property type="evidence" value="ECO:0007669"/>
    <property type="project" value="InterPro"/>
</dbReference>
<dbReference type="PANTHER" id="PTHR14710">
    <property type="entry name" value="GEM-ASSOCIATED PROTEIN 6"/>
    <property type="match status" value="1"/>
</dbReference>